<dbReference type="EMBL" id="CAJHUC010002064">
    <property type="protein sequence ID" value="CAD7703102.1"/>
    <property type="molecule type" value="Genomic_DNA"/>
</dbReference>
<dbReference type="Proteomes" id="UP000708148">
    <property type="component" value="Unassembled WGS sequence"/>
</dbReference>
<accession>A0A8S1J779</accession>
<gene>
    <name evidence="2" type="ORF">OSTQU699_LOCUS8459</name>
</gene>
<feature type="region of interest" description="Disordered" evidence="1">
    <location>
        <begin position="49"/>
        <end position="105"/>
    </location>
</feature>
<name>A0A8S1J779_9CHLO</name>
<evidence type="ECO:0000256" key="1">
    <source>
        <dbReference type="SAM" id="MobiDB-lite"/>
    </source>
</evidence>
<feature type="compositionally biased region" description="Basic and acidic residues" evidence="1">
    <location>
        <begin position="83"/>
        <end position="105"/>
    </location>
</feature>
<reference evidence="2" key="1">
    <citation type="submission" date="2020-12" db="EMBL/GenBank/DDBJ databases">
        <authorList>
            <person name="Iha C."/>
        </authorList>
    </citation>
    <scope>NUCLEOTIDE SEQUENCE</scope>
</reference>
<sequence length="105" mass="11322">MCRILGAEQRMLREDPDADQVRRLVVGAGDHLMRSIGAASASQAARAAMSAAVSGQRPPTREEHDRAVFDWIPSPRRGLGDPAARRGDWRGEDEPGEHSGAHAQG</sequence>
<feature type="compositionally biased region" description="Basic and acidic residues" evidence="1">
    <location>
        <begin position="59"/>
        <end position="68"/>
    </location>
</feature>
<protein>
    <submittedName>
        <fullName evidence="2">Uncharacterized protein</fullName>
    </submittedName>
</protein>
<keyword evidence="3" id="KW-1185">Reference proteome</keyword>
<organism evidence="2 3">
    <name type="scientific">Ostreobium quekettii</name>
    <dbReference type="NCBI Taxonomy" id="121088"/>
    <lineage>
        <taxon>Eukaryota</taxon>
        <taxon>Viridiplantae</taxon>
        <taxon>Chlorophyta</taxon>
        <taxon>core chlorophytes</taxon>
        <taxon>Ulvophyceae</taxon>
        <taxon>TCBD clade</taxon>
        <taxon>Bryopsidales</taxon>
        <taxon>Ostreobineae</taxon>
        <taxon>Ostreobiaceae</taxon>
        <taxon>Ostreobium</taxon>
    </lineage>
</organism>
<comment type="caution">
    <text evidence="2">The sequence shown here is derived from an EMBL/GenBank/DDBJ whole genome shotgun (WGS) entry which is preliminary data.</text>
</comment>
<evidence type="ECO:0000313" key="2">
    <source>
        <dbReference type="EMBL" id="CAD7703102.1"/>
    </source>
</evidence>
<dbReference type="AlphaFoldDB" id="A0A8S1J779"/>
<proteinExistence type="predicted"/>
<evidence type="ECO:0000313" key="3">
    <source>
        <dbReference type="Proteomes" id="UP000708148"/>
    </source>
</evidence>